<dbReference type="EMBL" id="BMAO01026500">
    <property type="protein sequence ID" value="GFR10172.1"/>
    <property type="molecule type" value="Genomic_DNA"/>
</dbReference>
<dbReference type="OrthoDB" id="6432086at2759"/>
<accession>A0A8X6GSD0</accession>
<feature type="compositionally biased region" description="Polar residues" evidence="1">
    <location>
        <begin position="64"/>
        <end position="79"/>
    </location>
</feature>
<dbReference type="Proteomes" id="UP000887116">
    <property type="component" value="Unassembled WGS sequence"/>
</dbReference>
<keyword evidence="3" id="KW-1185">Reference proteome</keyword>
<gene>
    <name evidence="2" type="primary">AVEN_261717_1</name>
    <name evidence="2" type="ORF">TNCT_107851</name>
</gene>
<evidence type="ECO:0000313" key="3">
    <source>
        <dbReference type="Proteomes" id="UP000887116"/>
    </source>
</evidence>
<feature type="region of interest" description="Disordered" evidence="1">
    <location>
        <begin position="57"/>
        <end position="79"/>
    </location>
</feature>
<evidence type="ECO:0000256" key="1">
    <source>
        <dbReference type="SAM" id="MobiDB-lite"/>
    </source>
</evidence>
<reference evidence="2" key="1">
    <citation type="submission" date="2020-07" db="EMBL/GenBank/DDBJ databases">
        <title>Multicomponent nature underlies the extraordinary mechanical properties of spider dragline silk.</title>
        <authorList>
            <person name="Kono N."/>
            <person name="Nakamura H."/>
            <person name="Mori M."/>
            <person name="Yoshida Y."/>
            <person name="Ohtoshi R."/>
            <person name="Malay A.D."/>
            <person name="Moran D.A.P."/>
            <person name="Tomita M."/>
            <person name="Numata K."/>
            <person name="Arakawa K."/>
        </authorList>
    </citation>
    <scope>NUCLEOTIDE SEQUENCE</scope>
</reference>
<dbReference type="AlphaFoldDB" id="A0A8X6GSD0"/>
<evidence type="ECO:0000313" key="2">
    <source>
        <dbReference type="EMBL" id="GFR10172.1"/>
    </source>
</evidence>
<name>A0A8X6GSD0_TRICU</name>
<sequence length="241" mass="25818">MLLLIFVDFVLKRFPYSSRSEIVLAINMKCKEARDILGRSGDGNVKKTLFRRLLAKEQQKRETGQATASNTDNSTKAPTTVTLVKKNLNLVCVQNSSVSESSTSDKSKITNKTTTGPNIFRCSPQLLISQKYQVPSVGPRLLVGPTTKLVRDTTKPLLSSSRPLNNAALYILGSATSTSSQPGSAASSQSGAAATSQPGAAKISQLEISTASQPDALTASQLEQSEFSATKVIVFYETLEV</sequence>
<protein>
    <submittedName>
        <fullName evidence="2">BEN domain-containing protein</fullName>
    </submittedName>
</protein>
<comment type="caution">
    <text evidence="2">The sequence shown here is derived from an EMBL/GenBank/DDBJ whole genome shotgun (WGS) entry which is preliminary data.</text>
</comment>
<organism evidence="2 3">
    <name type="scientific">Trichonephila clavata</name>
    <name type="common">Joro spider</name>
    <name type="synonym">Nephila clavata</name>
    <dbReference type="NCBI Taxonomy" id="2740835"/>
    <lineage>
        <taxon>Eukaryota</taxon>
        <taxon>Metazoa</taxon>
        <taxon>Ecdysozoa</taxon>
        <taxon>Arthropoda</taxon>
        <taxon>Chelicerata</taxon>
        <taxon>Arachnida</taxon>
        <taxon>Araneae</taxon>
        <taxon>Araneomorphae</taxon>
        <taxon>Entelegynae</taxon>
        <taxon>Araneoidea</taxon>
        <taxon>Nephilidae</taxon>
        <taxon>Trichonephila</taxon>
    </lineage>
</organism>
<proteinExistence type="predicted"/>